<gene>
    <name evidence="1" type="ORF">SAMN04488051_106223</name>
</gene>
<sequence length="218" mass="24895">MKDHFTRLLLLSCSLLLIACSSDDDEFGKVETFVSQRTLEFGPVLQQCSGLPFGYMACFEGTDAEGNLNLIGYFSTEDFRYEWGYNYRLRIETTTVVDPRISKPLTTIRLLEPYQKTAADLSAPFEISLLSLEYSFSTEEDGYRLFSRELVCLADSDCILLADLLEHEEMSVRLEIMVPEHSDEPLTLIKVICFEPTDLNYTYPSQATCAFGNYRDED</sequence>
<dbReference type="PROSITE" id="PS51257">
    <property type="entry name" value="PROKAR_LIPOPROTEIN"/>
    <property type="match status" value="1"/>
</dbReference>
<dbReference type="Proteomes" id="UP000198773">
    <property type="component" value="Unassembled WGS sequence"/>
</dbReference>
<evidence type="ECO:0000313" key="2">
    <source>
        <dbReference type="Proteomes" id="UP000198773"/>
    </source>
</evidence>
<reference evidence="1 2" key="1">
    <citation type="submission" date="2016-10" db="EMBL/GenBank/DDBJ databases">
        <authorList>
            <person name="de Groot N.N."/>
        </authorList>
    </citation>
    <scope>NUCLEOTIDE SEQUENCE [LARGE SCALE GENOMIC DNA]</scope>
    <source>
        <strain evidence="1 2">CGMCC 1.3430</strain>
    </source>
</reference>
<dbReference type="RefSeq" id="WP_091343552.1">
    <property type="nucleotide sequence ID" value="NZ_FNRM01000006.1"/>
</dbReference>
<evidence type="ECO:0000313" key="1">
    <source>
        <dbReference type="EMBL" id="SEA80137.1"/>
    </source>
</evidence>
<dbReference type="AlphaFoldDB" id="A0A1H4E5M3"/>
<evidence type="ECO:0008006" key="3">
    <source>
        <dbReference type="Google" id="ProtNLM"/>
    </source>
</evidence>
<dbReference type="EMBL" id="FNRM01000006">
    <property type="protein sequence ID" value="SEA80137.1"/>
    <property type="molecule type" value="Genomic_DNA"/>
</dbReference>
<proteinExistence type="predicted"/>
<accession>A0A1H4E5M3</accession>
<organism evidence="1 2">
    <name type="scientific">Alkalimonas amylolytica</name>
    <dbReference type="NCBI Taxonomy" id="152573"/>
    <lineage>
        <taxon>Bacteria</taxon>
        <taxon>Pseudomonadati</taxon>
        <taxon>Pseudomonadota</taxon>
        <taxon>Gammaproteobacteria</taxon>
        <taxon>Alkalimonas</taxon>
    </lineage>
</organism>
<protein>
    <recommendedName>
        <fullName evidence="3">DUF4377 domain-containing protein</fullName>
    </recommendedName>
</protein>
<dbReference type="OrthoDB" id="7871744at2"/>
<keyword evidence="2" id="KW-1185">Reference proteome</keyword>
<name>A0A1H4E5M3_ALKAM</name>